<comment type="caution">
    <text evidence="2">The sequence shown here is derived from an EMBL/GenBank/DDBJ whole genome shotgun (WGS) entry which is preliminary data.</text>
</comment>
<proteinExistence type="predicted"/>
<evidence type="ECO:0000256" key="1">
    <source>
        <dbReference type="SAM" id="MobiDB-lite"/>
    </source>
</evidence>
<dbReference type="Proteomes" id="UP000306808">
    <property type="component" value="Unassembled WGS sequence"/>
</dbReference>
<sequence length="355" mass="41613">MENLNTVYHPLYVQALKDPIQIEESALQELIARYPYSQPLHFALAKRRYLLSDASDSQLTAVLFASNVNWLWDFVNRPVRQEEDLLIEDLLIENEEEYIPFVDVEEKQNTDKLEGQKSFSEFVEDSDTEDEEEVADDRTLEKLIQGGASSADFFVFESKNDVEKDLPVQKDEAAAQEEENISLYNDELLPYSFRWWLHKTRLEYADTYQPFASPMFPEPYKRPFNPQKIDEAVLDQQIKENIFHLQDPEVKLSEATKMKRVPYNPAPKKVDEVIEKFIREDPIIHPPSPEQLNTENKARRSAEDNYTLVTETLANVYADQNLYLKAIEVFKKLILKYPEKKSYFASRIKELEKNI</sequence>
<reference evidence="2 3" key="1">
    <citation type="submission" date="2019-04" db="EMBL/GenBank/DDBJ databases">
        <title>Sphingobacterium olei sp. nov., isolated from oil-contaminated soil.</title>
        <authorList>
            <person name="Liu B."/>
        </authorList>
    </citation>
    <scope>NUCLEOTIDE SEQUENCE [LARGE SCALE GENOMIC DNA]</scope>
    <source>
        <strain evidence="2 3">HAL-9</strain>
    </source>
</reference>
<evidence type="ECO:0000313" key="3">
    <source>
        <dbReference type="Proteomes" id="UP000306808"/>
    </source>
</evidence>
<organism evidence="2 3">
    <name type="scientific">Sphingobacterium olei</name>
    <dbReference type="NCBI Taxonomy" id="2571155"/>
    <lineage>
        <taxon>Bacteria</taxon>
        <taxon>Pseudomonadati</taxon>
        <taxon>Bacteroidota</taxon>
        <taxon>Sphingobacteriia</taxon>
        <taxon>Sphingobacteriales</taxon>
        <taxon>Sphingobacteriaceae</taxon>
        <taxon>Sphingobacterium</taxon>
    </lineage>
</organism>
<dbReference type="RefSeq" id="WP_136901305.1">
    <property type="nucleotide sequence ID" value="NZ_SUME01000004.1"/>
</dbReference>
<feature type="region of interest" description="Disordered" evidence="1">
    <location>
        <begin position="110"/>
        <end position="135"/>
    </location>
</feature>
<gene>
    <name evidence="2" type="ORF">FAZ15_10665</name>
</gene>
<evidence type="ECO:0000313" key="2">
    <source>
        <dbReference type="EMBL" id="TJZ60457.1"/>
    </source>
</evidence>
<protein>
    <recommendedName>
        <fullName evidence="4">Tetratricopeptide repeat protein</fullName>
    </recommendedName>
</protein>
<dbReference type="OrthoDB" id="594666at2"/>
<dbReference type="EMBL" id="SUME01000004">
    <property type="protein sequence ID" value="TJZ60457.1"/>
    <property type="molecule type" value="Genomic_DNA"/>
</dbReference>
<feature type="compositionally biased region" description="Acidic residues" evidence="1">
    <location>
        <begin position="122"/>
        <end position="135"/>
    </location>
</feature>
<name>A0A4U0NZV6_9SPHI</name>
<accession>A0A4U0NZV6</accession>
<evidence type="ECO:0008006" key="4">
    <source>
        <dbReference type="Google" id="ProtNLM"/>
    </source>
</evidence>
<dbReference type="AlphaFoldDB" id="A0A4U0NZV6"/>
<keyword evidence="3" id="KW-1185">Reference proteome</keyword>